<organism evidence="1 2">
    <name type="scientific">Kingdonia uniflora</name>
    <dbReference type="NCBI Taxonomy" id="39325"/>
    <lineage>
        <taxon>Eukaryota</taxon>
        <taxon>Viridiplantae</taxon>
        <taxon>Streptophyta</taxon>
        <taxon>Embryophyta</taxon>
        <taxon>Tracheophyta</taxon>
        <taxon>Spermatophyta</taxon>
        <taxon>Magnoliopsida</taxon>
        <taxon>Ranunculales</taxon>
        <taxon>Circaeasteraceae</taxon>
        <taxon>Kingdonia</taxon>
    </lineage>
</organism>
<reference evidence="1 2" key="1">
    <citation type="journal article" date="2020" name="IScience">
        <title>Genome Sequencing of the Endangered Kingdonia uniflora (Circaeasteraceae, Ranunculales) Reveals Potential Mechanisms of Evolutionary Specialization.</title>
        <authorList>
            <person name="Sun Y."/>
            <person name="Deng T."/>
            <person name="Zhang A."/>
            <person name="Moore M.J."/>
            <person name="Landis J.B."/>
            <person name="Lin N."/>
            <person name="Zhang H."/>
            <person name="Zhang X."/>
            <person name="Huang J."/>
            <person name="Zhang X."/>
            <person name="Sun H."/>
            <person name="Wang H."/>
        </authorList>
    </citation>
    <scope>NUCLEOTIDE SEQUENCE [LARGE SCALE GENOMIC DNA]</scope>
    <source>
        <strain evidence="1">TB1705</strain>
        <tissue evidence="1">Leaf</tissue>
    </source>
</reference>
<protein>
    <submittedName>
        <fullName evidence="1">Uncharacterized protein</fullName>
    </submittedName>
</protein>
<feature type="non-terminal residue" evidence="1">
    <location>
        <position position="1"/>
    </location>
</feature>
<comment type="caution">
    <text evidence="1">The sequence shown here is derived from an EMBL/GenBank/DDBJ whole genome shotgun (WGS) entry which is preliminary data.</text>
</comment>
<sequence>LKRVVDEKCALEFTDLPRQLDAKYKESESLKVVNTLLMEQIDLHLPPATPPVADATLTKKYDDFLFAHEDIKKKLIAK</sequence>
<proteinExistence type="predicted"/>
<accession>A0A7J7MIV6</accession>
<gene>
    <name evidence="1" type="ORF">GIB67_032409</name>
</gene>
<keyword evidence="2" id="KW-1185">Reference proteome</keyword>
<evidence type="ECO:0000313" key="2">
    <source>
        <dbReference type="Proteomes" id="UP000541444"/>
    </source>
</evidence>
<dbReference type="Proteomes" id="UP000541444">
    <property type="component" value="Unassembled WGS sequence"/>
</dbReference>
<evidence type="ECO:0000313" key="1">
    <source>
        <dbReference type="EMBL" id="KAF6154797.1"/>
    </source>
</evidence>
<dbReference type="AlphaFoldDB" id="A0A7J7MIV6"/>
<dbReference type="EMBL" id="JACGCM010001456">
    <property type="protein sequence ID" value="KAF6154797.1"/>
    <property type="molecule type" value="Genomic_DNA"/>
</dbReference>
<name>A0A7J7MIV6_9MAGN</name>